<proteinExistence type="predicted"/>
<evidence type="ECO:0000313" key="1">
    <source>
        <dbReference type="EMBL" id="EFJ20833.1"/>
    </source>
</evidence>
<dbReference type="Gramene" id="EFJ20833">
    <property type="protein sequence ID" value="EFJ20833"/>
    <property type="gene ID" value="SELMODRAFT_417875"/>
</dbReference>
<dbReference type="HOGENOM" id="CLU_2030729_0_0_1"/>
<name>D8S3X9_SELML</name>
<organism evidence="2">
    <name type="scientific">Selaginella moellendorffii</name>
    <name type="common">Spikemoss</name>
    <dbReference type="NCBI Taxonomy" id="88036"/>
    <lineage>
        <taxon>Eukaryota</taxon>
        <taxon>Viridiplantae</taxon>
        <taxon>Streptophyta</taxon>
        <taxon>Embryophyta</taxon>
        <taxon>Tracheophyta</taxon>
        <taxon>Lycopodiopsida</taxon>
        <taxon>Selaginellales</taxon>
        <taxon>Selaginellaceae</taxon>
        <taxon>Selaginella</taxon>
    </lineage>
</organism>
<dbReference type="InParanoid" id="D8S3X9"/>
<accession>D8S3X9</accession>
<protein>
    <submittedName>
        <fullName evidence="1">Uncharacterized protein</fullName>
    </submittedName>
</protein>
<dbReference type="EMBL" id="GL377601">
    <property type="protein sequence ID" value="EFJ20833.1"/>
    <property type="molecule type" value="Genomic_DNA"/>
</dbReference>
<evidence type="ECO:0000313" key="2">
    <source>
        <dbReference type="Proteomes" id="UP000001514"/>
    </source>
</evidence>
<reference evidence="1 2" key="1">
    <citation type="journal article" date="2011" name="Science">
        <title>The Selaginella genome identifies genetic changes associated with the evolution of vascular plants.</title>
        <authorList>
            <person name="Banks J.A."/>
            <person name="Nishiyama T."/>
            <person name="Hasebe M."/>
            <person name="Bowman J.L."/>
            <person name="Gribskov M."/>
            <person name="dePamphilis C."/>
            <person name="Albert V.A."/>
            <person name="Aono N."/>
            <person name="Aoyama T."/>
            <person name="Ambrose B.A."/>
            <person name="Ashton N.W."/>
            <person name="Axtell M.J."/>
            <person name="Barker E."/>
            <person name="Barker M.S."/>
            <person name="Bennetzen J.L."/>
            <person name="Bonawitz N.D."/>
            <person name="Chapple C."/>
            <person name="Cheng C."/>
            <person name="Correa L.G."/>
            <person name="Dacre M."/>
            <person name="DeBarry J."/>
            <person name="Dreyer I."/>
            <person name="Elias M."/>
            <person name="Engstrom E.M."/>
            <person name="Estelle M."/>
            <person name="Feng L."/>
            <person name="Finet C."/>
            <person name="Floyd S.K."/>
            <person name="Frommer W.B."/>
            <person name="Fujita T."/>
            <person name="Gramzow L."/>
            <person name="Gutensohn M."/>
            <person name="Harholt J."/>
            <person name="Hattori M."/>
            <person name="Heyl A."/>
            <person name="Hirai T."/>
            <person name="Hiwatashi Y."/>
            <person name="Ishikawa M."/>
            <person name="Iwata M."/>
            <person name="Karol K.G."/>
            <person name="Koehler B."/>
            <person name="Kolukisaoglu U."/>
            <person name="Kubo M."/>
            <person name="Kurata T."/>
            <person name="Lalonde S."/>
            <person name="Li K."/>
            <person name="Li Y."/>
            <person name="Litt A."/>
            <person name="Lyons E."/>
            <person name="Manning G."/>
            <person name="Maruyama T."/>
            <person name="Michael T.P."/>
            <person name="Mikami K."/>
            <person name="Miyazaki S."/>
            <person name="Morinaga S."/>
            <person name="Murata T."/>
            <person name="Mueller-Roeber B."/>
            <person name="Nelson D.R."/>
            <person name="Obara M."/>
            <person name="Oguri Y."/>
            <person name="Olmstead R.G."/>
            <person name="Onodera N."/>
            <person name="Petersen B.L."/>
            <person name="Pils B."/>
            <person name="Prigge M."/>
            <person name="Rensing S.A."/>
            <person name="Riano-Pachon D.M."/>
            <person name="Roberts A.W."/>
            <person name="Sato Y."/>
            <person name="Scheller H.V."/>
            <person name="Schulz B."/>
            <person name="Schulz C."/>
            <person name="Shakirov E.V."/>
            <person name="Shibagaki N."/>
            <person name="Shinohara N."/>
            <person name="Shippen D.E."/>
            <person name="Soerensen I."/>
            <person name="Sotooka R."/>
            <person name="Sugimoto N."/>
            <person name="Sugita M."/>
            <person name="Sumikawa N."/>
            <person name="Tanurdzic M."/>
            <person name="Theissen G."/>
            <person name="Ulvskov P."/>
            <person name="Wakazuki S."/>
            <person name="Weng J.K."/>
            <person name="Willats W.W."/>
            <person name="Wipf D."/>
            <person name="Wolf P.G."/>
            <person name="Yang L."/>
            <person name="Zimmer A.D."/>
            <person name="Zhu Q."/>
            <person name="Mitros T."/>
            <person name="Hellsten U."/>
            <person name="Loque D."/>
            <person name="Otillar R."/>
            <person name="Salamov A."/>
            <person name="Schmutz J."/>
            <person name="Shapiro H."/>
            <person name="Lindquist E."/>
            <person name="Lucas S."/>
            <person name="Rokhsar D."/>
            <person name="Grigoriev I.V."/>
        </authorList>
    </citation>
    <scope>NUCLEOTIDE SEQUENCE [LARGE SCALE GENOMIC DNA]</scope>
</reference>
<dbReference type="AlphaFoldDB" id="D8S3X9"/>
<sequence>MYEPEFHCPTMWERELCPWYLELWRQMPSSPFELDLYLECHPDDGETDQHSICQCTNAFFPSLPTTTEDDLQELSSSASHNMYEKKHVRPLFPTGSVGNVEIVIEDYFQLSNNMSQESSMFH</sequence>
<dbReference type="KEGG" id="smo:SELMODRAFT_417875"/>
<dbReference type="Proteomes" id="UP000001514">
    <property type="component" value="Unassembled WGS sequence"/>
</dbReference>
<keyword evidence="2" id="KW-1185">Reference proteome</keyword>
<gene>
    <name evidence="1" type="ORF">SELMODRAFT_417875</name>
</gene>